<dbReference type="EMBL" id="JAGFMF010011397">
    <property type="protein sequence ID" value="KAG8523945.1"/>
    <property type="molecule type" value="Genomic_DNA"/>
</dbReference>
<dbReference type="SUPFAM" id="SSF47587">
    <property type="entry name" value="Domain of poly(ADP-ribose) polymerase"/>
    <property type="match status" value="1"/>
</dbReference>
<dbReference type="GO" id="GO:0003950">
    <property type="term" value="F:NAD+ poly-ADP-ribosyltransferase activity"/>
    <property type="evidence" value="ECO:0007669"/>
    <property type="project" value="UniProtKB-UniRule"/>
</dbReference>
<dbReference type="InterPro" id="IPR004102">
    <property type="entry name" value="Poly(ADP-ribose)pol_reg_dom"/>
</dbReference>
<keyword evidence="23" id="KW-1185">Reference proteome</keyword>
<dbReference type="PROSITE" id="PS51977">
    <property type="entry name" value="WGR"/>
    <property type="match status" value="1"/>
</dbReference>
<dbReference type="FunFam" id="1.20.142.10:FF:000006">
    <property type="entry name" value="Poly [ADP-ribose] polymerase"/>
    <property type="match status" value="1"/>
</dbReference>
<keyword evidence="13" id="KW-0206">Cytoskeleton</keyword>
<evidence type="ECO:0000313" key="22">
    <source>
        <dbReference type="EMBL" id="KAG8523945.1"/>
    </source>
</evidence>
<dbReference type="PANTHER" id="PTHR10459">
    <property type="entry name" value="DNA LIGASE"/>
    <property type="match status" value="1"/>
</dbReference>
<dbReference type="InterPro" id="IPR008893">
    <property type="entry name" value="WGR_domain"/>
</dbReference>
<keyword evidence="14" id="KW-0539">Nucleus</keyword>
<dbReference type="Pfam" id="PF05406">
    <property type="entry name" value="WGR"/>
    <property type="match status" value="1"/>
</dbReference>
<dbReference type="InterPro" id="IPR036930">
    <property type="entry name" value="WGR_dom_sf"/>
</dbReference>
<dbReference type="PROSITE" id="PS51060">
    <property type="entry name" value="PARP_ALPHA_HD"/>
    <property type="match status" value="1"/>
</dbReference>
<evidence type="ECO:0000256" key="10">
    <source>
        <dbReference type="ARBA" id="ARBA00022765"/>
    </source>
</evidence>
<keyword evidence="4" id="KW-0158">Chromosome</keyword>
<dbReference type="SUPFAM" id="SSF142921">
    <property type="entry name" value="WGR domain-like"/>
    <property type="match status" value="1"/>
</dbReference>
<evidence type="ECO:0000256" key="2">
    <source>
        <dbReference type="ARBA" id="ARBA00004123"/>
    </source>
</evidence>
<dbReference type="FunFam" id="2.20.140.10:FF:000001">
    <property type="entry name" value="Poly [ADP-ribose] polymerase"/>
    <property type="match status" value="1"/>
</dbReference>
<dbReference type="CDD" id="cd08002">
    <property type="entry name" value="WGR_PARP3_like"/>
    <property type="match status" value="1"/>
</dbReference>
<comment type="similarity">
    <text evidence="15">Belongs to the ARTD/PARP family.</text>
</comment>
<dbReference type="InterPro" id="IPR012317">
    <property type="entry name" value="Poly(ADP-ribose)pol_cat_dom"/>
</dbReference>
<feature type="domain" description="PARP catalytic" evidence="19">
    <location>
        <begin position="277"/>
        <end position="502"/>
    </location>
</feature>
<comment type="subunit">
    <text evidence="16">Interacts with PARP1; leading to activate PARP1 in absence of DNA. Interacts with PRKDC. Interacts with XRCC5/Ku80; the interaction is dependent on nucleic acids. Interacts with XRCC6/Ku70; the interaction is dependent on nucleic acids. Interacts with EZH2, HDAC1, HDAC2, SUZ12, YY1, LRIG3 and LIG4.</text>
</comment>
<proteinExistence type="inferred from homology"/>
<evidence type="ECO:0000256" key="18">
    <source>
        <dbReference type="SAM" id="MobiDB-lite"/>
    </source>
</evidence>
<dbReference type="Gene3D" id="1.20.142.10">
    <property type="entry name" value="Poly(ADP-ribose) polymerase, regulatory domain"/>
    <property type="match status" value="1"/>
</dbReference>
<evidence type="ECO:0000256" key="1">
    <source>
        <dbReference type="ARBA" id="ARBA00004114"/>
    </source>
</evidence>
<dbReference type="PROSITE" id="PS51059">
    <property type="entry name" value="PARP_CATALYTIC"/>
    <property type="match status" value="1"/>
</dbReference>
<dbReference type="OrthoDB" id="2017365at2759"/>
<evidence type="ECO:0000256" key="3">
    <source>
        <dbReference type="ARBA" id="ARBA00004286"/>
    </source>
</evidence>
<evidence type="ECO:0000256" key="7">
    <source>
        <dbReference type="ARBA" id="ARBA00022679"/>
    </source>
</evidence>
<dbReference type="Gene3D" id="3.90.228.10">
    <property type="match status" value="1"/>
</dbReference>
<dbReference type="GO" id="GO:0070212">
    <property type="term" value="P:protein poly-ADP-ribosylation"/>
    <property type="evidence" value="ECO:0007669"/>
    <property type="project" value="TreeGrafter"/>
</dbReference>
<dbReference type="SUPFAM" id="SSF56399">
    <property type="entry name" value="ADP-ribosylation"/>
    <property type="match status" value="1"/>
</dbReference>
<keyword evidence="7 17" id="KW-0808">Transferase</keyword>
<evidence type="ECO:0000256" key="5">
    <source>
        <dbReference type="ARBA" id="ARBA00022490"/>
    </source>
</evidence>
<keyword evidence="6 17" id="KW-0328">Glycosyltransferase</keyword>
<dbReference type="FunFam" id="3.90.228.10:FF:000009">
    <property type="entry name" value="Poly [ADP-ribose] polymerase"/>
    <property type="match status" value="1"/>
</dbReference>
<comment type="subcellular location">
    <subcellularLocation>
        <location evidence="3">Chromosome</location>
    </subcellularLocation>
    <subcellularLocation>
        <location evidence="1">Cytoplasm</location>
        <location evidence="1">Cytoskeleton</location>
        <location evidence="1">Microtubule organizing center</location>
        <location evidence="1">Centrosome</location>
        <location evidence="1">Centriole</location>
    </subcellularLocation>
    <subcellularLocation>
        <location evidence="2">Nucleus</location>
    </subcellularLocation>
</comment>
<evidence type="ECO:0000256" key="6">
    <source>
        <dbReference type="ARBA" id="ARBA00022676"/>
    </source>
</evidence>
<evidence type="ECO:0000313" key="23">
    <source>
        <dbReference type="Proteomes" id="UP000700334"/>
    </source>
</evidence>
<dbReference type="PANTHER" id="PTHR10459:SF66">
    <property type="entry name" value="PROTEIN MONO-ADP-RIBOSYLTRANSFERASE PARP3"/>
    <property type="match status" value="1"/>
</dbReference>
<dbReference type="GO" id="GO:1990404">
    <property type="term" value="F:NAD+-protein mono-ADP-ribosyltransferase activity"/>
    <property type="evidence" value="ECO:0007669"/>
    <property type="project" value="TreeGrafter"/>
</dbReference>
<dbReference type="CDD" id="cd01437">
    <property type="entry name" value="parp_like"/>
    <property type="match status" value="1"/>
</dbReference>
<keyword evidence="10" id="KW-0013">ADP-ribosylation</keyword>
<keyword evidence="9" id="KW-0227">DNA damage</keyword>
<evidence type="ECO:0000256" key="15">
    <source>
        <dbReference type="ARBA" id="ARBA00024347"/>
    </source>
</evidence>
<keyword evidence="8" id="KW-0548">Nucleotidyltransferase</keyword>
<keyword evidence="5" id="KW-0963">Cytoplasm</keyword>
<feature type="region of interest" description="Disordered" evidence="18">
    <location>
        <begin position="1"/>
        <end position="29"/>
    </location>
</feature>
<evidence type="ECO:0000256" key="12">
    <source>
        <dbReference type="ARBA" id="ARBA00023204"/>
    </source>
</evidence>
<gene>
    <name evidence="22" type="ORF">J0S82_002047</name>
</gene>
<dbReference type="Gene3D" id="2.20.140.10">
    <property type="entry name" value="WGR domain"/>
    <property type="match status" value="1"/>
</dbReference>
<evidence type="ECO:0000256" key="14">
    <source>
        <dbReference type="ARBA" id="ARBA00023242"/>
    </source>
</evidence>
<sequence>MAPKRKAPVPHEVPEKKKAQEGAEEDSFHSAAEALRAAPTEKHTVRVDLECPLSRNLETQVHEDYDCTLNQTNIGNNNNKFYIIQLLKEGDGFACWNRWGRVGEVGQSKLSHFTSLEDAKKDFEKKFRDKTKNSWAERNHFVAHPGKYTLIEVQAEDDAQEAVVKVDGGPAKTMLQRVRPCSLDAATQKLITNIFSKDMFKDSMALMNLDVKKMPLGKLSKQQIARGFEALEALEEALRSPANKGPSLEELSSHFYTVIPHNFGRSRPPLINTPELLQAKKDMLLVLADIELAQTLQAAPEEEEQVEEVPHPLDRDYQLLKCQLQLLDSKAPEYQGDRFQAHSKLGNRRLLWHGTNVAVVAAILTSGLRIMPHSGGRVGKGIYFASENSKSAGYVTAMSCGTHRVGYMFLSEVALGREHHITMDEPSLKTPPPGFDSVIARGHTEPDPAQDTKLELDGQQVAVPQGRPVRCPEFSSSSFSQSEYLIYQESQCHLRYLLEIHL</sequence>
<dbReference type="Proteomes" id="UP000700334">
    <property type="component" value="Unassembled WGS sequence"/>
</dbReference>
<evidence type="ECO:0000256" key="11">
    <source>
        <dbReference type="ARBA" id="ARBA00023027"/>
    </source>
</evidence>
<dbReference type="InterPro" id="IPR036616">
    <property type="entry name" value="Poly(ADP-ribose)pol_reg_dom_sf"/>
</dbReference>
<accession>A0A8J6AYE2</accession>
<comment type="caution">
    <text evidence="22">The sequence shown here is derived from an EMBL/GenBank/DDBJ whole genome shotgun (WGS) entry which is preliminary data.</text>
</comment>
<evidence type="ECO:0000259" key="19">
    <source>
        <dbReference type="PROSITE" id="PS51059"/>
    </source>
</evidence>
<dbReference type="GO" id="GO:0016779">
    <property type="term" value="F:nucleotidyltransferase activity"/>
    <property type="evidence" value="ECO:0007669"/>
    <property type="project" value="UniProtKB-KW"/>
</dbReference>
<dbReference type="InterPro" id="IPR050800">
    <property type="entry name" value="ARTD/PARP"/>
</dbReference>
<feature type="domain" description="WGR" evidence="21">
    <location>
        <begin position="58"/>
        <end position="148"/>
    </location>
</feature>
<evidence type="ECO:0000256" key="13">
    <source>
        <dbReference type="ARBA" id="ARBA00023212"/>
    </source>
</evidence>
<keyword evidence="11 17" id="KW-0520">NAD</keyword>
<dbReference type="Pfam" id="PF02877">
    <property type="entry name" value="PARP_reg"/>
    <property type="match status" value="1"/>
</dbReference>
<evidence type="ECO:0000259" key="20">
    <source>
        <dbReference type="PROSITE" id="PS51060"/>
    </source>
</evidence>
<dbReference type="Pfam" id="PF00644">
    <property type="entry name" value="PARP"/>
    <property type="match status" value="1"/>
</dbReference>
<feature type="domain" description="PARP alpha-helical" evidence="20">
    <location>
        <begin position="180"/>
        <end position="298"/>
    </location>
</feature>
<dbReference type="GO" id="GO:0035861">
    <property type="term" value="C:site of double-strand break"/>
    <property type="evidence" value="ECO:0007669"/>
    <property type="project" value="UniProtKB-ARBA"/>
</dbReference>
<dbReference type="EC" id="2.4.2.-" evidence="17"/>
<name>A0A8J6AYE2_GALPY</name>
<dbReference type="SMART" id="SM00773">
    <property type="entry name" value="WGR"/>
    <property type="match status" value="1"/>
</dbReference>
<feature type="compositionally biased region" description="Basic and acidic residues" evidence="18">
    <location>
        <begin position="12"/>
        <end position="21"/>
    </location>
</feature>
<dbReference type="GO" id="GO:0006302">
    <property type="term" value="P:double-strand break repair"/>
    <property type="evidence" value="ECO:0007669"/>
    <property type="project" value="UniProtKB-ARBA"/>
</dbReference>
<evidence type="ECO:0000256" key="17">
    <source>
        <dbReference type="RuleBase" id="RU362114"/>
    </source>
</evidence>
<dbReference type="AlphaFoldDB" id="A0A8J6AYE2"/>
<dbReference type="GO" id="GO:0005814">
    <property type="term" value="C:centriole"/>
    <property type="evidence" value="ECO:0007669"/>
    <property type="project" value="UniProtKB-SubCell"/>
</dbReference>
<evidence type="ECO:0000256" key="4">
    <source>
        <dbReference type="ARBA" id="ARBA00022454"/>
    </source>
</evidence>
<evidence type="ECO:0000256" key="9">
    <source>
        <dbReference type="ARBA" id="ARBA00022763"/>
    </source>
</evidence>
<dbReference type="GO" id="GO:0005730">
    <property type="term" value="C:nucleolus"/>
    <property type="evidence" value="ECO:0007669"/>
    <property type="project" value="TreeGrafter"/>
</dbReference>
<keyword evidence="12" id="KW-0234">DNA repair</keyword>
<evidence type="ECO:0000256" key="16">
    <source>
        <dbReference type="ARBA" id="ARBA00064708"/>
    </source>
</evidence>
<protein>
    <recommendedName>
        <fullName evidence="17">Poly [ADP-ribose] polymerase</fullName>
        <shortName evidence="17">PARP</shortName>
        <ecNumber evidence="17">2.4.2.-</ecNumber>
    </recommendedName>
</protein>
<reference evidence="22" key="1">
    <citation type="journal article" date="2021" name="Evol. Appl.">
        <title>The genome of the Pyrenean desman and the effects of bottlenecks and inbreeding on the genomic landscape of an endangered species.</title>
        <authorList>
            <person name="Escoda L."/>
            <person name="Castresana J."/>
        </authorList>
    </citation>
    <scope>NUCLEOTIDE SEQUENCE</scope>
    <source>
        <strain evidence="22">IBE-C5619</strain>
    </source>
</reference>
<evidence type="ECO:0000256" key="8">
    <source>
        <dbReference type="ARBA" id="ARBA00022695"/>
    </source>
</evidence>
<evidence type="ECO:0000259" key="21">
    <source>
        <dbReference type="PROSITE" id="PS51977"/>
    </source>
</evidence>
<dbReference type="GO" id="GO:0051053">
    <property type="term" value="P:negative regulation of DNA metabolic process"/>
    <property type="evidence" value="ECO:0007669"/>
    <property type="project" value="UniProtKB-ARBA"/>
</dbReference>
<organism evidence="22 23">
    <name type="scientific">Galemys pyrenaicus</name>
    <name type="common">Iberian desman</name>
    <name type="synonym">Pyrenean desman</name>
    <dbReference type="NCBI Taxonomy" id="202257"/>
    <lineage>
        <taxon>Eukaryota</taxon>
        <taxon>Metazoa</taxon>
        <taxon>Chordata</taxon>
        <taxon>Craniata</taxon>
        <taxon>Vertebrata</taxon>
        <taxon>Euteleostomi</taxon>
        <taxon>Mammalia</taxon>
        <taxon>Eutheria</taxon>
        <taxon>Laurasiatheria</taxon>
        <taxon>Eulipotyphla</taxon>
        <taxon>Talpidae</taxon>
        <taxon>Galemys</taxon>
    </lineage>
</organism>